<keyword evidence="2" id="KW-1185">Reference proteome</keyword>
<dbReference type="EMBL" id="CZQA01000010">
    <property type="protein sequence ID" value="CUS37983.1"/>
    <property type="molecule type" value="Genomic_DNA"/>
</dbReference>
<protein>
    <submittedName>
        <fullName evidence="1">Uncharacterized protein</fullName>
    </submittedName>
</protein>
<dbReference type="AlphaFoldDB" id="A0A0S4LL36"/>
<reference evidence="1 2" key="1">
    <citation type="submission" date="2015-10" db="EMBL/GenBank/DDBJ databases">
        <authorList>
            <person name="Gilbert D.G."/>
        </authorList>
    </citation>
    <scope>NUCLEOTIDE SEQUENCE [LARGE SCALE GENOMIC DNA]</scope>
    <source>
        <strain evidence="1">COMA1</strain>
    </source>
</reference>
<evidence type="ECO:0000313" key="2">
    <source>
        <dbReference type="Proteomes" id="UP000199032"/>
    </source>
</evidence>
<sequence length="406" mass="44614">MRPWRKIGLSAGLRAPNALCTTLCQMLMLLVSSQWCLGGFTPNWAWGEESSAQTSANTASSSDAAYSFWRPSPDWSTRFFPTPQEIQRYRKSWNPFSHGPILTNAADVSPKGQFLAQLYVFSQVGNSQYGNSVTLGHHDSSVHLRAVAPTFFFGYGVTDNLELNVAPQLLWYNSFKGTGPSLAGGQGSGHANDIGLGDTTLFLKWRLRVQDPDSWHGTWTLYNGISLPTSQWFGTDTFGTHPVPGGFAPLGRLPATRFGGLAFTEGLMWRKNIQPFRLMGAVYYTYTIPGSTGGRTTYNGDIINTRAIAEWIVDDKRGFGLALEFLSIHGVPWRADGHGLNINPASYHLIGLEPSIQYTLFHGPGGSLVAAAGCLFSIAGQNDINAIYPNMSIYYYWNKEGTALMR</sequence>
<proteinExistence type="predicted"/>
<name>A0A0S4LL36_9BACT</name>
<gene>
    <name evidence="1" type="ORF">COMA1_40352</name>
</gene>
<dbReference type="OrthoDB" id="9799112at2"/>
<dbReference type="Proteomes" id="UP000199032">
    <property type="component" value="Unassembled WGS sequence"/>
</dbReference>
<organism evidence="1 2">
    <name type="scientific">Candidatus Nitrospira nitrosa</name>
    <dbReference type="NCBI Taxonomy" id="1742972"/>
    <lineage>
        <taxon>Bacteria</taxon>
        <taxon>Pseudomonadati</taxon>
        <taxon>Nitrospirota</taxon>
        <taxon>Nitrospiria</taxon>
        <taxon>Nitrospirales</taxon>
        <taxon>Nitrospiraceae</taxon>
        <taxon>Nitrospira</taxon>
    </lineage>
</organism>
<accession>A0A0S4LL36</accession>
<evidence type="ECO:0000313" key="1">
    <source>
        <dbReference type="EMBL" id="CUS37983.1"/>
    </source>
</evidence>
<dbReference type="RefSeq" id="WP_141654377.1">
    <property type="nucleotide sequence ID" value="NZ_CZQA01000010.1"/>
</dbReference>